<evidence type="ECO:0000313" key="2">
    <source>
        <dbReference type="EMBL" id="RDX67949.1"/>
    </source>
</evidence>
<dbReference type="Proteomes" id="UP000257109">
    <property type="component" value="Unassembled WGS sequence"/>
</dbReference>
<dbReference type="OrthoDB" id="191139at2759"/>
<evidence type="ECO:0000256" key="1">
    <source>
        <dbReference type="SAM" id="Phobius"/>
    </source>
</evidence>
<comment type="caution">
    <text evidence="2">The sequence shown here is derived from an EMBL/GenBank/DDBJ whole genome shotgun (WGS) entry which is preliminary data.</text>
</comment>
<proteinExistence type="predicted"/>
<sequence length="105" mass="12293">MWDLYILYSGDHCALFPIYQQQKSVEKEDTMQLWKLFITALMPVLKVLLVTAVGAFLAMHRFNILRNTARKHLNTVNLFLSFLFPFLFTTSTIYAFPFILLILQS</sequence>
<keyword evidence="1" id="KW-0472">Membrane</keyword>
<dbReference type="EMBL" id="QJKJ01012762">
    <property type="protein sequence ID" value="RDX67949.1"/>
    <property type="molecule type" value="Genomic_DNA"/>
</dbReference>
<dbReference type="STRING" id="157652.A0A371EPV9"/>
<keyword evidence="3" id="KW-1185">Reference proteome</keyword>
<gene>
    <name evidence="2" type="primary">PILS1</name>
    <name evidence="2" type="ORF">CR513_53120</name>
</gene>
<feature type="transmembrane region" description="Helical" evidence="1">
    <location>
        <begin position="78"/>
        <end position="103"/>
    </location>
</feature>
<keyword evidence="1" id="KW-0812">Transmembrane</keyword>
<feature type="non-terminal residue" evidence="2">
    <location>
        <position position="1"/>
    </location>
</feature>
<reference evidence="2" key="1">
    <citation type="submission" date="2018-05" db="EMBL/GenBank/DDBJ databases">
        <title>Draft genome of Mucuna pruriens seed.</title>
        <authorList>
            <person name="Nnadi N.E."/>
            <person name="Vos R."/>
            <person name="Hasami M.H."/>
            <person name="Devisetty U.K."/>
            <person name="Aguiy J.C."/>
        </authorList>
    </citation>
    <scope>NUCLEOTIDE SEQUENCE [LARGE SCALE GENOMIC DNA]</scope>
    <source>
        <strain evidence="2">JCA_2017</strain>
    </source>
</reference>
<keyword evidence="1" id="KW-1133">Transmembrane helix</keyword>
<accession>A0A371EPV9</accession>
<dbReference type="AlphaFoldDB" id="A0A371EPV9"/>
<name>A0A371EPV9_MUCPR</name>
<evidence type="ECO:0000313" key="3">
    <source>
        <dbReference type="Proteomes" id="UP000257109"/>
    </source>
</evidence>
<organism evidence="2 3">
    <name type="scientific">Mucuna pruriens</name>
    <name type="common">Velvet bean</name>
    <name type="synonym">Dolichos pruriens</name>
    <dbReference type="NCBI Taxonomy" id="157652"/>
    <lineage>
        <taxon>Eukaryota</taxon>
        <taxon>Viridiplantae</taxon>
        <taxon>Streptophyta</taxon>
        <taxon>Embryophyta</taxon>
        <taxon>Tracheophyta</taxon>
        <taxon>Spermatophyta</taxon>
        <taxon>Magnoliopsida</taxon>
        <taxon>eudicotyledons</taxon>
        <taxon>Gunneridae</taxon>
        <taxon>Pentapetalae</taxon>
        <taxon>rosids</taxon>
        <taxon>fabids</taxon>
        <taxon>Fabales</taxon>
        <taxon>Fabaceae</taxon>
        <taxon>Papilionoideae</taxon>
        <taxon>50 kb inversion clade</taxon>
        <taxon>NPAAA clade</taxon>
        <taxon>indigoferoid/millettioid clade</taxon>
        <taxon>Phaseoleae</taxon>
        <taxon>Mucuna</taxon>
    </lineage>
</organism>
<feature type="transmembrane region" description="Helical" evidence="1">
    <location>
        <begin position="36"/>
        <end position="58"/>
    </location>
</feature>
<protein>
    <submittedName>
        <fullName evidence="2">Protein PIN-LIKES 1</fullName>
    </submittedName>
</protein>